<reference evidence="2 3" key="1">
    <citation type="submission" date="2015-01" db="EMBL/GenBank/DDBJ databases">
        <title>Lactococcus lactis subsp.lactis JCM 5805 whole genome shotgun sequence.</title>
        <authorList>
            <person name="Fujii T."/>
            <person name="Tomita Y."/>
            <person name="Ikushima S."/>
            <person name="Fujiwara D."/>
        </authorList>
    </citation>
    <scope>NUCLEOTIDE SEQUENCE [LARGE SCALE GENOMIC DNA]</scope>
    <source>
        <strain evidence="2 3">JCM 5805</strain>
    </source>
</reference>
<feature type="transmembrane region" description="Helical" evidence="1">
    <location>
        <begin position="160"/>
        <end position="183"/>
    </location>
</feature>
<name>A0A0B8QYU4_LACLL</name>
<keyword evidence="1" id="KW-0812">Transmembrane</keyword>
<keyword evidence="1" id="KW-1133">Transmembrane helix</keyword>
<evidence type="ECO:0000313" key="2">
    <source>
        <dbReference type="EMBL" id="GAM79204.1"/>
    </source>
</evidence>
<sequence length="186" mass="21003">MSVNFFTYEKAVSKVLTNGLSSIKESAIIRVNGGKVMEDLPKVTKAEMLPGVSLRLEFDNGQVRYYPVHEQIDLLMNPFDVSKLKKTYGANLFLGGMVSWIGNEIKIEPNGDLLLNKSVIPAEILWKHSLKHVDSLDPEKLKELEEIKHPIWQGFKSLNLIFWIAGILFVIYLLIQLLGHLGLLTS</sequence>
<dbReference type="AlphaFoldDB" id="A0A0B8QYU4"/>
<evidence type="ECO:0000256" key="1">
    <source>
        <dbReference type="SAM" id="Phobius"/>
    </source>
</evidence>
<evidence type="ECO:0000313" key="3">
    <source>
        <dbReference type="Proteomes" id="UP000031847"/>
    </source>
</evidence>
<keyword evidence="1" id="KW-0472">Membrane</keyword>
<dbReference type="EMBL" id="BBSI01000011">
    <property type="protein sequence ID" value="GAM79204.1"/>
    <property type="molecule type" value="Genomic_DNA"/>
</dbReference>
<protein>
    <submittedName>
        <fullName evidence="2">Tfp pilus assembly protein FimT</fullName>
    </submittedName>
</protein>
<accession>A0A0B8QYU4</accession>
<proteinExistence type="predicted"/>
<organism evidence="2 3">
    <name type="scientific">Lactococcus lactis subsp. lactis</name>
    <name type="common">Streptococcus lactis</name>
    <dbReference type="NCBI Taxonomy" id="1360"/>
    <lineage>
        <taxon>Bacteria</taxon>
        <taxon>Bacillati</taxon>
        <taxon>Bacillota</taxon>
        <taxon>Bacilli</taxon>
        <taxon>Lactobacillales</taxon>
        <taxon>Streptococcaceae</taxon>
        <taxon>Lactococcus</taxon>
    </lineage>
</organism>
<comment type="caution">
    <text evidence="2">The sequence shown here is derived from an EMBL/GenBank/DDBJ whole genome shotgun (WGS) entry which is preliminary data.</text>
</comment>
<dbReference type="Proteomes" id="UP000031847">
    <property type="component" value="Unassembled WGS sequence"/>
</dbReference>
<gene>
    <name evidence="2" type="ORF">JCM5805K_0311</name>
</gene>